<protein>
    <submittedName>
        <fullName evidence="2">Uncharacterized protein</fullName>
    </submittedName>
</protein>
<dbReference type="EMBL" id="CP043494">
    <property type="protein sequence ID" value="WNG42815.1"/>
    <property type="molecule type" value="Genomic_DNA"/>
</dbReference>
<organism evidence="2 3">
    <name type="scientific">Archangium minus</name>
    <dbReference type="NCBI Taxonomy" id="83450"/>
    <lineage>
        <taxon>Bacteria</taxon>
        <taxon>Pseudomonadati</taxon>
        <taxon>Myxococcota</taxon>
        <taxon>Myxococcia</taxon>
        <taxon>Myxococcales</taxon>
        <taxon>Cystobacterineae</taxon>
        <taxon>Archangiaceae</taxon>
        <taxon>Archangium</taxon>
    </lineage>
</organism>
<reference evidence="2 3" key="1">
    <citation type="submission" date="2019-08" db="EMBL/GenBank/DDBJ databases">
        <title>Archangium and Cystobacter genomes.</title>
        <authorList>
            <person name="Chen I.-C.K."/>
            <person name="Wielgoss S."/>
        </authorList>
    </citation>
    <scope>NUCLEOTIDE SEQUENCE [LARGE SCALE GENOMIC DNA]</scope>
    <source>
        <strain evidence="2 3">Cbm 6</strain>
    </source>
</reference>
<name>A0ABY9WGW7_9BACT</name>
<accession>A0ABY9WGW7</accession>
<sequence length="201" mass="21191">MPRFYEHPSVKVGEEGGYYELDGELLRAVLIAAHDFLPPRAHGIPCGSKLEAQRYHVNRRGNIIFVYIYEDEEYCGGGFVALDSGAKYAIGTDGRILRRVFDGQPEGPFEGVSPDGGPQGVPAKPGVVPGYEPVERELDGGSSASPSLPLERRDEGSSLEVQDGGTSSAGSMPLLAPLSAPDGGTPSVSGNAATRMNSAED</sequence>
<feature type="compositionally biased region" description="Polar residues" evidence="1">
    <location>
        <begin position="186"/>
        <end position="201"/>
    </location>
</feature>
<gene>
    <name evidence="2" type="ORF">F0U60_00895</name>
</gene>
<proteinExistence type="predicted"/>
<keyword evidence="3" id="KW-1185">Reference proteome</keyword>
<dbReference type="RefSeq" id="WP_395812918.1">
    <property type="nucleotide sequence ID" value="NZ_CP043494.1"/>
</dbReference>
<evidence type="ECO:0000313" key="3">
    <source>
        <dbReference type="Proteomes" id="UP001611383"/>
    </source>
</evidence>
<evidence type="ECO:0000256" key="1">
    <source>
        <dbReference type="SAM" id="MobiDB-lite"/>
    </source>
</evidence>
<dbReference type="Proteomes" id="UP001611383">
    <property type="component" value="Chromosome"/>
</dbReference>
<feature type="region of interest" description="Disordered" evidence="1">
    <location>
        <begin position="101"/>
        <end position="201"/>
    </location>
</feature>
<evidence type="ECO:0000313" key="2">
    <source>
        <dbReference type="EMBL" id="WNG42815.1"/>
    </source>
</evidence>